<sequence>MKLKKIALFDLCETLVDFQTGDGFIYYVIDRLGICNNIKIQTLNRVASSLSIFKIEQIINKIRLGESLRKRILLYMLKNIERDILNVMARDYVNEIILRRVNPAIIKILNKHLKDGDEVIIISGGYDIYIQYLVKALEINSFVCTKIKFDNRGRCLGRISGKNCMGYNKVLMLKGVLSLDVSEYHITTYSDSISDLPILKMSNVGVVVSKGQAREWVRQHKLFEILI</sequence>
<evidence type="ECO:0000313" key="2">
    <source>
        <dbReference type="EMBL" id="ACA24748.1"/>
    </source>
</evidence>
<dbReference type="Gene3D" id="3.40.50.1000">
    <property type="entry name" value="HAD superfamily/HAD-like"/>
    <property type="match status" value="1"/>
</dbReference>
<dbReference type="SUPFAM" id="SSF56784">
    <property type="entry name" value="HAD-like"/>
    <property type="match status" value="1"/>
</dbReference>
<organism evidence="2">
    <name type="scientific">Shigella boydii</name>
    <dbReference type="NCBI Taxonomy" id="621"/>
    <lineage>
        <taxon>Bacteria</taxon>
        <taxon>Pseudomonadati</taxon>
        <taxon>Pseudomonadota</taxon>
        <taxon>Gammaproteobacteria</taxon>
        <taxon>Enterobacterales</taxon>
        <taxon>Enterobacteriaceae</taxon>
        <taxon>Shigella</taxon>
    </lineage>
</organism>
<dbReference type="InterPro" id="IPR036412">
    <property type="entry name" value="HAD-like_sf"/>
</dbReference>
<dbReference type="AlphaFoldDB" id="B5L378"/>
<dbReference type="GO" id="GO:0046872">
    <property type="term" value="F:metal ion binding"/>
    <property type="evidence" value="ECO:0007669"/>
    <property type="project" value="UniProtKB-KW"/>
</dbReference>
<evidence type="ECO:0000313" key="4">
    <source>
        <dbReference type="Proteomes" id="UP000251799"/>
    </source>
</evidence>
<accession>B5L378</accession>
<dbReference type="EMBL" id="UAUR01000007">
    <property type="protein sequence ID" value="SPZ87955.1"/>
    <property type="molecule type" value="Genomic_DNA"/>
</dbReference>
<dbReference type="Pfam" id="PF12710">
    <property type="entry name" value="HAD"/>
    <property type="match status" value="1"/>
</dbReference>
<evidence type="ECO:0000313" key="3">
    <source>
        <dbReference type="EMBL" id="SPZ87955.1"/>
    </source>
</evidence>
<dbReference type="InterPro" id="IPR023214">
    <property type="entry name" value="HAD_sf"/>
</dbReference>
<protein>
    <submittedName>
        <fullName evidence="3">ACT domain-containing protein</fullName>
    </submittedName>
    <submittedName>
        <fullName evidence="2">WfdQ</fullName>
    </submittedName>
</protein>
<reference evidence="2" key="1">
    <citation type="journal article" date="2008" name="FEMS Microbiol. Rev.">
        <title>Structure and genetics of Shigella O antigens.</title>
        <authorList>
            <person name="Liu B."/>
            <person name="Knirel Y.A."/>
            <person name="Feng L."/>
            <person name="Perepelov A.V."/>
            <person name="Senchenkova S.N."/>
            <person name="Wang Q."/>
            <person name="Reeves P.R."/>
            <person name="Wang L."/>
        </authorList>
    </citation>
    <scope>NUCLEOTIDE SEQUENCE</scope>
</reference>
<reference evidence="3 4" key="2">
    <citation type="submission" date="2018-06" db="EMBL/GenBank/DDBJ databases">
        <authorList>
            <consortium name="Pathogen Informatics"/>
            <person name="Doyle S."/>
        </authorList>
    </citation>
    <scope>NUCLEOTIDE SEQUENCE [LARGE SCALE GENOMIC DNA]</scope>
    <source>
        <strain evidence="3 4">NCTC8576</strain>
    </source>
</reference>
<gene>
    <name evidence="2" type="primary">wfdQ</name>
    <name evidence="3" type="ORF">NCTC8576_04354</name>
</gene>
<dbReference type="NCBIfam" id="TIGR01488">
    <property type="entry name" value="HAD-SF-IB"/>
    <property type="match status" value="1"/>
</dbReference>
<evidence type="ECO:0000256" key="1">
    <source>
        <dbReference type="ARBA" id="ARBA00022723"/>
    </source>
</evidence>
<name>B5L378_SHIBO</name>
<dbReference type="Gene3D" id="1.20.1440.100">
    <property type="entry name" value="SG protein - dephosphorylation function"/>
    <property type="match status" value="1"/>
</dbReference>
<proteinExistence type="predicted"/>
<dbReference type="Proteomes" id="UP000251799">
    <property type="component" value="Unassembled WGS sequence"/>
</dbReference>
<dbReference type="EMBL" id="EU294163">
    <property type="protein sequence ID" value="ACA24748.1"/>
    <property type="molecule type" value="Genomic_DNA"/>
</dbReference>
<dbReference type="RefSeq" id="WP_134796770.1">
    <property type="nucleotide sequence ID" value="NZ_CABWCZ010000001.1"/>
</dbReference>
<keyword evidence="1" id="KW-0479">Metal-binding</keyword>